<organism evidence="6 7">
    <name type="scientific">Stenotrophomonas humi</name>
    <dbReference type="NCBI Taxonomy" id="405444"/>
    <lineage>
        <taxon>Bacteria</taxon>
        <taxon>Pseudomonadati</taxon>
        <taxon>Pseudomonadota</taxon>
        <taxon>Gammaproteobacteria</taxon>
        <taxon>Lysobacterales</taxon>
        <taxon>Lysobacteraceae</taxon>
        <taxon>Stenotrophomonas</taxon>
    </lineage>
</organism>
<sequence length="353" mass="37944">MNEKSPGAGKGVRKAGNRAVTVTDIAQAVGVSRATVSLVLRGSPLVNVDTRARVEAELRRQRYVYNRTAANLRRRTSSSIALVINDLSNPFFAEFASGVDEALGGKGYVTLLGSTGESPERQQAVLSTLMEHTPTGFILSPAEGSDTQALTQVLGAHANVLLFNRELVGAEWDFLTLDNQHGAYMATRHLIERGHRDIAFFGGHAVSSSCHQRRTGYQQALNEAGLQVRPDWLIESAPNRLEAAARTGELFNGEQRPSAAVCYNDTVALGLMLGLTSRGIRPGGDFAVTGFDDISEAAVAVPPLTTLTADPRERGRQAAALLLQRLDNPDAPPMRTVAPVQLRIRESSAARPI</sequence>
<dbReference type="RefSeq" id="WP_057632172.1">
    <property type="nucleotide sequence ID" value="NZ_LDJI01000006.1"/>
</dbReference>
<dbReference type="EMBL" id="LDJI01000006">
    <property type="protein sequence ID" value="KRG65607.1"/>
    <property type="molecule type" value="Genomic_DNA"/>
</dbReference>
<keyword evidence="4" id="KW-0804">Transcription</keyword>
<evidence type="ECO:0000313" key="6">
    <source>
        <dbReference type="EMBL" id="KRG65607.1"/>
    </source>
</evidence>
<dbReference type="SUPFAM" id="SSF47413">
    <property type="entry name" value="lambda repressor-like DNA-binding domains"/>
    <property type="match status" value="1"/>
</dbReference>
<dbReference type="PANTHER" id="PTHR30146">
    <property type="entry name" value="LACI-RELATED TRANSCRIPTIONAL REPRESSOR"/>
    <property type="match status" value="1"/>
</dbReference>
<dbReference type="Gene3D" id="1.10.260.40">
    <property type="entry name" value="lambda repressor-like DNA-binding domains"/>
    <property type="match status" value="1"/>
</dbReference>
<evidence type="ECO:0000256" key="4">
    <source>
        <dbReference type="ARBA" id="ARBA00023163"/>
    </source>
</evidence>
<keyword evidence="2" id="KW-0805">Transcription regulation</keyword>
<dbReference type="SUPFAM" id="SSF53822">
    <property type="entry name" value="Periplasmic binding protein-like I"/>
    <property type="match status" value="1"/>
</dbReference>
<evidence type="ECO:0000313" key="7">
    <source>
        <dbReference type="Proteomes" id="UP000050864"/>
    </source>
</evidence>
<proteinExistence type="predicted"/>
<dbReference type="CDD" id="cd01392">
    <property type="entry name" value="HTH_LacI"/>
    <property type="match status" value="1"/>
</dbReference>
<dbReference type="InterPro" id="IPR010982">
    <property type="entry name" value="Lambda_DNA-bd_dom_sf"/>
</dbReference>
<dbReference type="Pfam" id="PF13377">
    <property type="entry name" value="Peripla_BP_3"/>
    <property type="match status" value="1"/>
</dbReference>
<dbReference type="Proteomes" id="UP000050864">
    <property type="component" value="Unassembled WGS sequence"/>
</dbReference>
<feature type="domain" description="HTH lacI-type" evidence="5">
    <location>
        <begin position="20"/>
        <end position="74"/>
    </location>
</feature>
<comment type="caution">
    <text evidence="6">The sequence shown here is derived from an EMBL/GenBank/DDBJ whole genome shotgun (WGS) entry which is preliminary data.</text>
</comment>
<gene>
    <name evidence="6" type="ORF">ABB26_03415</name>
</gene>
<dbReference type="InterPro" id="IPR046335">
    <property type="entry name" value="LacI/GalR-like_sensor"/>
</dbReference>
<dbReference type="PROSITE" id="PS50932">
    <property type="entry name" value="HTH_LACI_2"/>
    <property type="match status" value="1"/>
</dbReference>
<evidence type="ECO:0000256" key="2">
    <source>
        <dbReference type="ARBA" id="ARBA00023015"/>
    </source>
</evidence>
<dbReference type="STRING" id="405444.ABB26_03415"/>
<protein>
    <submittedName>
        <fullName evidence="6">Transcriptional regulator</fullName>
    </submittedName>
</protein>
<dbReference type="OrthoDB" id="9798934at2"/>
<evidence type="ECO:0000256" key="3">
    <source>
        <dbReference type="ARBA" id="ARBA00023125"/>
    </source>
</evidence>
<keyword evidence="7" id="KW-1185">Reference proteome</keyword>
<accession>A0A0R0CIC5</accession>
<dbReference type="PANTHER" id="PTHR30146:SF148">
    <property type="entry name" value="HTH-TYPE TRANSCRIPTIONAL REPRESSOR PURR-RELATED"/>
    <property type="match status" value="1"/>
</dbReference>
<evidence type="ECO:0000259" key="5">
    <source>
        <dbReference type="PROSITE" id="PS50932"/>
    </source>
</evidence>
<dbReference type="InterPro" id="IPR028082">
    <property type="entry name" value="Peripla_BP_I"/>
</dbReference>
<dbReference type="AlphaFoldDB" id="A0A0R0CIC5"/>
<reference evidence="6 7" key="1">
    <citation type="submission" date="2015-05" db="EMBL/GenBank/DDBJ databases">
        <title>Genome sequencing and analysis of members of genus Stenotrophomonas.</title>
        <authorList>
            <person name="Patil P.P."/>
            <person name="Midha S."/>
            <person name="Patil P.B."/>
        </authorList>
    </citation>
    <scope>NUCLEOTIDE SEQUENCE [LARGE SCALE GENOMIC DNA]</scope>
    <source>
        <strain evidence="6 7">DSM 18929</strain>
    </source>
</reference>
<keyword evidence="3" id="KW-0238">DNA-binding</keyword>
<keyword evidence="1" id="KW-0678">Repressor</keyword>
<dbReference type="PROSITE" id="PS00356">
    <property type="entry name" value="HTH_LACI_1"/>
    <property type="match status" value="1"/>
</dbReference>
<dbReference type="GO" id="GO:0003700">
    <property type="term" value="F:DNA-binding transcription factor activity"/>
    <property type="evidence" value="ECO:0007669"/>
    <property type="project" value="TreeGrafter"/>
</dbReference>
<evidence type="ECO:0000256" key="1">
    <source>
        <dbReference type="ARBA" id="ARBA00022491"/>
    </source>
</evidence>
<dbReference type="GO" id="GO:0000976">
    <property type="term" value="F:transcription cis-regulatory region binding"/>
    <property type="evidence" value="ECO:0007669"/>
    <property type="project" value="TreeGrafter"/>
</dbReference>
<dbReference type="PATRIC" id="fig|405444.3.peg.3350"/>
<dbReference type="InterPro" id="IPR000843">
    <property type="entry name" value="HTH_LacI"/>
</dbReference>
<dbReference type="CDD" id="cd06289">
    <property type="entry name" value="PBP1_MalI-like"/>
    <property type="match status" value="1"/>
</dbReference>
<name>A0A0R0CIC5_9GAMM</name>
<dbReference type="Gene3D" id="3.40.50.2300">
    <property type="match status" value="2"/>
</dbReference>
<dbReference type="SMART" id="SM00354">
    <property type="entry name" value="HTH_LACI"/>
    <property type="match status" value="1"/>
</dbReference>
<dbReference type="Pfam" id="PF00356">
    <property type="entry name" value="LacI"/>
    <property type="match status" value="1"/>
</dbReference>